<name>A0ACD3SPM8_9BURK</name>
<gene>
    <name evidence="1" type="ORF">MW7_005360</name>
</gene>
<protein>
    <submittedName>
        <fullName evidence="1">DUF3619 family protein</fullName>
    </submittedName>
</protein>
<keyword evidence="2" id="KW-1185">Reference proteome</keyword>
<sequence length="139" mass="15258">MNTQELEELRFADRVRAALNASANAVEPDIAARLAASRRMAVSRKKADAPQIAPVLVHAQAGQRSWGNEGHPSFGNFMRRFGLIGILCAIALSIAGVYEFQQEQRIDELADVDSAMLLDDLPPAAYADHGFHLFLKRAE</sequence>
<proteinExistence type="predicted"/>
<comment type="caution">
    <text evidence="1">The sequence shown here is derived from an EMBL/GenBank/DDBJ whole genome shotgun (WGS) entry which is preliminary data.</text>
</comment>
<evidence type="ECO:0000313" key="1">
    <source>
        <dbReference type="EMBL" id="TMS58185.1"/>
    </source>
</evidence>
<accession>A0ACD3SPM8</accession>
<reference evidence="1" key="1">
    <citation type="submission" date="2019-05" db="EMBL/GenBank/DDBJ databases">
        <title>Revised genome assembly of Burkholderiaceae (previously Ralstonia) sp. PBA.</title>
        <authorList>
            <person name="Gan H.M."/>
        </authorList>
    </citation>
    <scope>NUCLEOTIDE SEQUENCE</scope>
    <source>
        <strain evidence="1">PBA</strain>
    </source>
</reference>
<evidence type="ECO:0000313" key="2">
    <source>
        <dbReference type="Proteomes" id="UP000004277"/>
    </source>
</evidence>
<organism evidence="1 2">
    <name type="scientific">Imbroritus primus</name>
    <dbReference type="NCBI Taxonomy" id="3058603"/>
    <lineage>
        <taxon>Bacteria</taxon>
        <taxon>Pseudomonadati</taxon>
        <taxon>Pseudomonadota</taxon>
        <taxon>Betaproteobacteria</taxon>
        <taxon>Burkholderiales</taxon>
        <taxon>Burkholderiaceae</taxon>
        <taxon>Imbroritus</taxon>
    </lineage>
</organism>
<dbReference type="EMBL" id="AKCV02000015">
    <property type="protein sequence ID" value="TMS58185.1"/>
    <property type="molecule type" value="Genomic_DNA"/>
</dbReference>
<dbReference type="Proteomes" id="UP000004277">
    <property type="component" value="Unassembled WGS sequence"/>
</dbReference>